<gene>
    <name evidence="1" type="ORF">CONPUDRAFT_137857</name>
</gene>
<organism evidence="1 2">
    <name type="scientific">Coniophora puteana (strain RWD-64-598)</name>
    <name type="common">Brown rot fungus</name>
    <dbReference type="NCBI Taxonomy" id="741705"/>
    <lineage>
        <taxon>Eukaryota</taxon>
        <taxon>Fungi</taxon>
        <taxon>Dikarya</taxon>
        <taxon>Basidiomycota</taxon>
        <taxon>Agaricomycotina</taxon>
        <taxon>Agaricomycetes</taxon>
        <taxon>Agaricomycetidae</taxon>
        <taxon>Boletales</taxon>
        <taxon>Coniophorineae</taxon>
        <taxon>Coniophoraceae</taxon>
        <taxon>Coniophora</taxon>
    </lineage>
</organism>
<comment type="caution">
    <text evidence="1">The sequence shown here is derived from an EMBL/GenBank/DDBJ whole genome shotgun (WGS) entry which is preliminary data.</text>
</comment>
<evidence type="ECO:0000313" key="2">
    <source>
        <dbReference type="Proteomes" id="UP000053558"/>
    </source>
</evidence>
<name>A0A5M3MJW6_CONPW</name>
<dbReference type="AlphaFoldDB" id="A0A5M3MJW6"/>
<sequence>MGSKDNNRILHPCFCISEILFSVLNVLPKSSLPAVARTCQTLKELALDVLYYEMDTLIDVFLCLSDDLLLISPGGWVNSRRLTFRRGMLPSDWQTLRRYLNRVRLLRLTEQGRNDTLSLDVFKAVKPYCNGCLFPNLRSLTLDAVVLPSKFLGLLLGPRLTTVRLRRFDPITLSFVRDVIKSCPMVTNLGIQWTSFSDGYDNDVLNIMEDLTRLRQLKTLKFFTHLHSLSRLLLIPTRLPVLEWLHVTVHRNDLTFLKTLPSFTFSHLRKLRVTGAEPIQIAQVVRACNLRTVSTFTANVWTSSQNDDPEGLSALTRALGSSLDPTHLREINIGQSTVPRNMRDLSPPTFVLNAGVFEPLYVFRWLTTLSCTFPTQFALDDVTLALLSSSLPRLQKLCLCGEMGWQGAYGTTLTGLACVLQNCVDMCDLALIVNATAARNAAFASSQDVPSMGLNARITEVRLADSLIDNEVFAATQMQRMMPRLRTFMQLEGGFVVGRCVSDKWTAAQRLLRALSSSHTGQVSCSEEEKRI</sequence>
<dbReference type="Proteomes" id="UP000053558">
    <property type="component" value="Unassembled WGS sequence"/>
</dbReference>
<proteinExistence type="predicted"/>
<accession>A0A5M3MJW6</accession>
<dbReference type="InterPro" id="IPR032675">
    <property type="entry name" value="LRR_dom_sf"/>
</dbReference>
<keyword evidence="2" id="KW-1185">Reference proteome</keyword>
<dbReference type="KEGG" id="cput:CONPUDRAFT_137857"/>
<protein>
    <recommendedName>
        <fullName evidence="3">F-box domain-containing protein</fullName>
    </recommendedName>
</protein>
<evidence type="ECO:0000313" key="1">
    <source>
        <dbReference type="EMBL" id="EIW79518.1"/>
    </source>
</evidence>
<dbReference type="OrthoDB" id="3543113at2759"/>
<dbReference type="EMBL" id="JH711580">
    <property type="protein sequence ID" value="EIW79518.1"/>
    <property type="molecule type" value="Genomic_DNA"/>
</dbReference>
<dbReference type="Gene3D" id="3.80.10.10">
    <property type="entry name" value="Ribonuclease Inhibitor"/>
    <property type="match status" value="1"/>
</dbReference>
<evidence type="ECO:0008006" key="3">
    <source>
        <dbReference type="Google" id="ProtNLM"/>
    </source>
</evidence>
<dbReference type="GeneID" id="19201094"/>
<reference evidence="2" key="1">
    <citation type="journal article" date="2012" name="Science">
        <title>The Paleozoic origin of enzymatic lignin decomposition reconstructed from 31 fungal genomes.</title>
        <authorList>
            <person name="Floudas D."/>
            <person name="Binder M."/>
            <person name="Riley R."/>
            <person name="Barry K."/>
            <person name="Blanchette R.A."/>
            <person name="Henrissat B."/>
            <person name="Martinez A.T."/>
            <person name="Otillar R."/>
            <person name="Spatafora J.W."/>
            <person name="Yadav J.S."/>
            <person name="Aerts A."/>
            <person name="Benoit I."/>
            <person name="Boyd A."/>
            <person name="Carlson A."/>
            <person name="Copeland A."/>
            <person name="Coutinho P.M."/>
            <person name="de Vries R.P."/>
            <person name="Ferreira P."/>
            <person name="Findley K."/>
            <person name="Foster B."/>
            <person name="Gaskell J."/>
            <person name="Glotzer D."/>
            <person name="Gorecki P."/>
            <person name="Heitman J."/>
            <person name="Hesse C."/>
            <person name="Hori C."/>
            <person name="Igarashi K."/>
            <person name="Jurgens J.A."/>
            <person name="Kallen N."/>
            <person name="Kersten P."/>
            <person name="Kohler A."/>
            <person name="Kuees U."/>
            <person name="Kumar T.K.A."/>
            <person name="Kuo A."/>
            <person name="LaButti K."/>
            <person name="Larrondo L.F."/>
            <person name="Lindquist E."/>
            <person name="Ling A."/>
            <person name="Lombard V."/>
            <person name="Lucas S."/>
            <person name="Lundell T."/>
            <person name="Martin R."/>
            <person name="McLaughlin D.J."/>
            <person name="Morgenstern I."/>
            <person name="Morin E."/>
            <person name="Murat C."/>
            <person name="Nagy L.G."/>
            <person name="Nolan M."/>
            <person name="Ohm R.A."/>
            <person name="Patyshakuliyeva A."/>
            <person name="Rokas A."/>
            <person name="Ruiz-Duenas F.J."/>
            <person name="Sabat G."/>
            <person name="Salamov A."/>
            <person name="Samejima M."/>
            <person name="Schmutz J."/>
            <person name="Slot J.C."/>
            <person name="St John F."/>
            <person name="Stenlid J."/>
            <person name="Sun H."/>
            <person name="Sun S."/>
            <person name="Syed K."/>
            <person name="Tsang A."/>
            <person name="Wiebenga A."/>
            <person name="Young D."/>
            <person name="Pisabarro A."/>
            <person name="Eastwood D.C."/>
            <person name="Martin F."/>
            <person name="Cullen D."/>
            <person name="Grigoriev I.V."/>
            <person name="Hibbett D.S."/>
        </authorList>
    </citation>
    <scope>NUCLEOTIDE SEQUENCE [LARGE SCALE GENOMIC DNA]</scope>
    <source>
        <strain evidence="2">RWD-64-598 SS2</strain>
    </source>
</reference>
<dbReference type="RefSeq" id="XP_007769914.1">
    <property type="nucleotide sequence ID" value="XM_007771724.1"/>
</dbReference>
<dbReference type="SUPFAM" id="SSF52047">
    <property type="entry name" value="RNI-like"/>
    <property type="match status" value="1"/>
</dbReference>